<name>A0ABS2L3A5_9MICO</name>
<reference evidence="8 9" key="1">
    <citation type="submission" date="2021-01" db="EMBL/GenBank/DDBJ databases">
        <title>Sequencing the genomes of 1000 actinobacteria strains.</title>
        <authorList>
            <person name="Klenk H.-P."/>
        </authorList>
    </citation>
    <scope>NUCLEOTIDE SEQUENCE [LARGE SCALE GENOMIC DNA]</scope>
    <source>
        <strain evidence="8 9">DSM 13057</strain>
    </source>
</reference>
<dbReference type="PROSITE" id="PS51645">
    <property type="entry name" value="PHR_CRY_ALPHA_BETA"/>
    <property type="match status" value="1"/>
</dbReference>
<keyword evidence="2 5" id="KW-0285">Flavoprotein</keyword>
<dbReference type="EC" id="4.1.99.3" evidence="8"/>
<dbReference type="InterPro" id="IPR036134">
    <property type="entry name" value="Crypto/Photolyase_FAD-like_sf"/>
</dbReference>
<dbReference type="Pfam" id="PF03441">
    <property type="entry name" value="FAD_binding_7"/>
    <property type="match status" value="1"/>
</dbReference>
<dbReference type="RefSeq" id="WP_205106633.1">
    <property type="nucleotide sequence ID" value="NZ_BAAAHT010000017.1"/>
</dbReference>
<keyword evidence="8" id="KW-0456">Lyase</keyword>
<dbReference type="PRINTS" id="PR00147">
    <property type="entry name" value="DNAPHOTLYASE"/>
</dbReference>
<dbReference type="InterPro" id="IPR036155">
    <property type="entry name" value="Crypto/Photolyase_N_sf"/>
</dbReference>
<comment type="caution">
    <text evidence="8">The sequence shown here is derived from an EMBL/GenBank/DDBJ whole genome shotgun (WGS) entry which is preliminary data.</text>
</comment>
<dbReference type="InterPro" id="IPR018394">
    <property type="entry name" value="DNA_photolyase_1_CS_C"/>
</dbReference>
<evidence type="ECO:0000256" key="1">
    <source>
        <dbReference type="ARBA" id="ARBA00001974"/>
    </source>
</evidence>
<dbReference type="Gene3D" id="1.25.40.80">
    <property type="match status" value="1"/>
</dbReference>
<dbReference type="InterPro" id="IPR006050">
    <property type="entry name" value="DNA_photolyase_N"/>
</dbReference>
<gene>
    <name evidence="8" type="ORF">JOE66_000590</name>
</gene>
<keyword evidence="9" id="KW-1185">Reference proteome</keyword>
<feature type="domain" description="Photolyase/cryptochrome alpha/beta" evidence="7">
    <location>
        <begin position="4"/>
        <end position="133"/>
    </location>
</feature>
<dbReference type="Pfam" id="PF00875">
    <property type="entry name" value="DNA_photolyase"/>
    <property type="match status" value="1"/>
</dbReference>
<dbReference type="PROSITE" id="PS00691">
    <property type="entry name" value="DNA_PHOTOLYASES_1_2"/>
    <property type="match status" value="1"/>
</dbReference>
<dbReference type="Gene3D" id="1.10.579.10">
    <property type="entry name" value="DNA Cyclobutane Dipyrimidine Photolyase, subunit A, domain 3"/>
    <property type="match status" value="1"/>
</dbReference>
<sequence length="485" mass="53002">MSDGPSLVWFRDDLRVADHPALHTAVERGEQIVCVYILDESSPGIRPLGGASKWWLHHSLAALAGELDALGLTLTLRSGAATDVVAELCAETQAGAVFWNRRYGLAEREIDSGIKSSLKAQGIEARSFQASVLFEPWTLQTGQGQPYRVFTPFWKACLGAPAPRPPLPAPTKAVTAALATGSGAHSTDTARTARPSTSANPAAVPAELPTDRLDSWGLLPTAPDWAAGLREAWVPGEAAAHAQLATFVAHGLGDYTSDRDLPAHDVTSRMSPRLRFGEISPFQLWHGLKGPSAARTVQPGGSAAFLREVGWREFAYHLLYHFPEITTENMRPAFNAFPWSEPEPATLELWQQGRTGVALVDAGMRELWKTGVMHNRVRMVAASFLVKNLLIDWRVGEAWFWDTLVDADQASNAMNWQWVAGSGVDAAPYFRVFNPALQAAKFDPESEYITTYVPEYGTPAYPEPMVDLGESRKRALDAYETIRGS</sequence>
<dbReference type="SUPFAM" id="SSF52425">
    <property type="entry name" value="Cryptochrome/photolyase, N-terminal domain"/>
    <property type="match status" value="1"/>
</dbReference>
<feature type="compositionally biased region" description="Polar residues" evidence="6">
    <location>
        <begin position="183"/>
        <end position="200"/>
    </location>
</feature>
<feature type="region of interest" description="Disordered" evidence="6">
    <location>
        <begin position="181"/>
        <end position="203"/>
    </location>
</feature>
<protein>
    <submittedName>
        <fullName evidence="8">Deoxyribodipyrimidine photo-lyase</fullName>
        <ecNumber evidence="8">4.1.99.3</ecNumber>
    </submittedName>
</protein>
<dbReference type="Gene3D" id="3.40.50.620">
    <property type="entry name" value="HUPs"/>
    <property type="match status" value="1"/>
</dbReference>
<organism evidence="8 9">
    <name type="scientific">Subtercola frigoramans</name>
    <dbReference type="NCBI Taxonomy" id="120298"/>
    <lineage>
        <taxon>Bacteria</taxon>
        <taxon>Bacillati</taxon>
        <taxon>Actinomycetota</taxon>
        <taxon>Actinomycetes</taxon>
        <taxon>Micrococcales</taxon>
        <taxon>Microbacteriaceae</taxon>
        <taxon>Subtercola</taxon>
    </lineage>
</organism>
<evidence type="ECO:0000256" key="6">
    <source>
        <dbReference type="SAM" id="MobiDB-lite"/>
    </source>
</evidence>
<comment type="similarity">
    <text evidence="5">Belongs to the DNA photolyase family.</text>
</comment>
<evidence type="ECO:0000256" key="3">
    <source>
        <dbReference type="ARBA" id="ARBA00022827"/>
    </source>
</evidence>
<proteinExistence type="inferred from homology"/>
<evidence type="ECO:0000259" key="7">
    <source>
        <dbReference type="PROSITE" id="PS51645"/>
    </source>
</evidence>
<evidence type="ECO:0000313" key="8">
    <source>
        <dbReference type="EMBL" id="MBM7470956.1"/>
    </source>
</evidence>
<comment type="cofactor">
    <cofactor evidence="1">
        <name>FAD</name>
        <dbReference type="ChEBI" id="CHEBI:57692"/>
    </cofactor>
</comment>
<dbReference type="InterPro" id="IPR014729">
    <property type="entry name" value="Rossmann-like_a/b/a_fold"/>
</dbReference>
<keyword evidence="4 5" id="KW-0157">Chromophore</keyword>
<evidence type="ECO:0000313" key="9">
    <source>
        <dbReference type="Proteomes" id="UP000776164"/>
    </source>
</evidence>
<dbReference type="InterPro" id="IPR002081">
    <property type="entry name" value="Cryptochrome/DNA_photolyase_1"/>
</dbReference>
<dbReference type="PANTHER" id="PTHR11455:SF9">
    <property type="entry name" value="CRYPTOCHROME CIRCADIAN CLOCK 5 ISOFORM X1"/>
    <property type="match status" value="1"/>
</dbReference>
<dbReference type="SUPFAM" id="SSF48173">
    <property type="entry name" value="Cryptochrome/photolyase FAD-binding domain"/>
    <property type="match status" value="1"/>
</dbReference>
<evidence type="ECO:0000256" key="2">
    <source>
        <dbReference type="ARBA" id="ARBA00022630"/>
    </source>
</evidence>
<dbReference type="InterPro" id="IPR005101">
    <property type="entry name" value="Cryptochr/Photolyase_FAD-bd"/>
</dbReference>
<dbReference type="Proteomes" id="UP000776164">
    <property type="component" value="Unassembled WGS sequence"/>
</dbReference>
<accession>A0ABS2L3A5</accession>
<keyword evidence="3 5" id="KW-0274">FAD</keyword>
<dbReference type="PANTHER" id="PTHR11455">
    <property type="entry name" value="CRYPTOCHROME"/>
    <property type="match status" value="1"/>
</dbReference>
<dbReference type="GO" id="GO:0003904">
    <property type="term" value="F:deoxyribodipyrimidine photo-lyase activity"/>
    <property type="evidence" value="ECO:0007669"/>
    <property type="project" value="UniProtKB-EC"/>
</dbReference>
<evidence type="ECO:0000256" key="5">
    <source>
        <dbReference type="RuleBase" id="RU004182"/>
    </source>
</evidence>
<evidence type="ECO:0000256" key="4">
    <source>
        <dbReference type="ARBA" id="ARBA00022991"/>
    </source>
</evidence>
<dbReference type="EMBL" id="JAFBBU010000001">
    <property type="protein sequence ID" value="MBM7470956.1"/>
    <property type="molecule type" value="Genomic_DNA"/>
</dbReference>